<feature type="region of interest" description="Disordered" evidence="1">
    <location>
        <begin position="13"/>
        <end position="93"/>
    </location>
</feature>
<reference evidence="2 3" key="1">
    <citation type="journal article" date="2021" name="Elife">
        <title>Chloroplast acquisition without the gene transfer in kleptoplastic sea slugs, Plakobranchus ocellatus.</title>
        <authorList>
            <person name="Maeda T."/>
            <person name="Takahashi S."/>
            <person name="Yoshida T."/>
            <person name="Shimamura S."/>
            <person name="Takaki Y."/>
            <person name="Nagai Y."/>
            <person name="Toyoda A."/>
            <person name="Suzuki Y."/>
            <person name="Arimoto A."/>
            <person name="Ishii H."/>
            <person name="Satoh N."/>
            <person name="Nishiyama T."/>
            <person name="Hasebe M."/>
            <person name="Maruyama T."/>
            <person name="Minagawa J."/>
            <person name="Obokata J."/>
            <person name="Shigenobu S."/>
        </authorList>
    </citation>
    <scope>NUCLEOTIDE SEQUENCE [LARGE SCALE GENOMIC DNA]</scope>
</reference>
<proteinExistence type="predicted"/>
<dbReference type="AlphaFoldDB" id="A0AAV4G6A0"/>
<sequence length="93" mass="10714">MLKQNQAFVARTAYDYFNKDIDDDDDYNNNTDENNERNDDDDYDDDDGDDDGDNDNDDDEEEKVVGKDIDGAYHPKKKEAPYKRFASGRTSAT</sequence>
<comment type="caution">
    <text evidence="2">The sequence shown here is derived from an EMBL/GenBank/DDBJ whole genome shotgun (WGS) entry which is preliminary data.</text>
</comment>
<organism evidence="2 3">
    <name type="scientific">Elysia marginata</name>
    <dbReference type="NCBI Taxonomy" id="1093978"/>
    <lineage>
        <taxon>Eukaryota</taxon>
        <taxon>Metazoa</taxon>
        <taxon>Spiralia</taxon>
        <taxon>Lophotrochozoa</taxon>
        <taxon>Mollusca</taxon>
        <taxon>Gastropoda</taxon>
        <taxon>Heterobranchia</taxon>
        <taxon>Euthyneura</taxon>
        <taxon>Panpulmonata</taxon>
        <taxon>Sacoglossa</taxon>
        <taxon>Placobranchoidea</taxon>
        <taxon>Plakobranchidae</taxon>
        <taxon>Elysia</taxon>
    </lineage>
</organism>
<feature type="compositionally biased region" description="Basic and acidic residues" evidence="1">
    <location>
        <begin position="63"/>
        <end position="82"/>
    </location>
</feature>
<gene>
    <name evidence="2" type="ORF">ElyMa_005905700</name>
</gene>
<name>A0AAV4G6A0_9GAST</name>
<dbReference type="EMBL" id="BMAT01011863">
    <property type="protein sequence ID" value="GFR80716.1"/>
    <property type="molecule type" value="Genomic_DNA"/>
</dbReference>
<keyword evidence="3" id="KW-1185">Reference proteome</keyword>
<dbReference type="Proteomes" id="UP000762676">
    <property type="component" value="Unassembled WGS sequence"/>
</dbReference>
<accession>A0AAV4G6A0</accession>
<evidence type="ECO:0000313" key="3">
    <source>
        <dbReference type="Proteomes" id="UP000762676"/>
    </source>
</evidence>
<protein>
    <submittedName>
        <fullName evidence="2">Uncharacterized protein</fullName>
    </submittedName>
</protein>
<evidence type="ECO:0000256" key="1">
    <source>
        <dbReference type="SAM" id="MobiDB-lite"/>
    </source>
</evidence>
<evidence type="ECO:0000313" key="2">
    <source>
        <dbReference type="EMBL" id="GFR80716.1"/>
    </source>
</evidence>
<feature type="compositionally biased region" description="Acidic residues" evidence="1">
    <location>
        <begin position="38"/>
        <end position="62"/>
    </location>
</feature>